<dbReference type="RefSeq" id="YP_009476606.1">
    <property type="nucleotide sequence ID" value="NC_037451.1"/>
</dbReference>
<comment type="function">
    <text evidence="1">Core subunit of the mitochondrial membrane respiratory chain NADH dehydrogenase (Complex I) which catalyzes electron transfer from NADH through the respiratory chain, using ubiquinone as an electron acceptor. Essential for the catalytic activity and assembly of complex I.</text>
</comment>
<gene>
    <name evidence="2" type="primary">nad6</name>
    <name evidence="2" type="ORF">CplaMt_p020</name>
</gene>
<keyword evidence="1" id="KW-0830">Ubiquinone</keyword>
<accession>A0A2P1G829</accession>
<reference evidence="2" key="1">
    <citation type="journal article" date="2018" name="BMC Genomics">
        <title>Comparative mitochondrial genomics of cryptophyte algae: gene shuffling and dynamic mobile genetic elements.</title>
        <authorList>
            <person name="Kim J.I."/>
            <person name="Yoon H.S."/>
            <person name="Yi G."/>
            <person name="Shin W."/>
            <person name="Archibald J.M."/>
        </authorList>
    </citation>
    <scope>NUCLEOTIDE SEQUENCE</scope>
    <source>
        <strain evidence="2">CCAP978/8</strain>
    </source>
</reference>
<dbReference type="PANTHER" id="PTHR33269">
    <property type="entry name" value="NADH-UBIQUINONE OXIDOREDUCTASE CHAIN 6"/>
    <property type="match status" value="1"/>
</dbReference>
<feature type="transmembrane region" description="Helical" evidence="1">
    <location>
        <begin position="27"/>
        <end position="47"/>
    </location>
</feature>
<comment type="catalytic activity">
    <reaction evidence="1">
        <text>a ubiquinone + NADH + 5 H(+)(in) = a ubiquinol + NAD(+) + 4 H(+)(out)</text>
        <dbReference type="Rhea" id="RHEA:29091"/>
        <dbReference type="Rhea" id="RHEA-COMP:9565"/>
        <dbReference type="Rhea" id="RHEA-COMP:9566"/>
        <dbReference type="ChEBI" id="CHEBI:15378"/>
        <dbReference type="ChEBI" id="CHEBI:16389"/>
        <dbReference type="ChEBI" id="CHEBI:17976"/>
        <dbReference type="ChEBI" id="CHEBI:57540"/>
        <dbReference type="ChEBI" id="CHEBI:57945"/>
        <dbReference type="EC" id="7.1.1.2"/>
    </reaction>
</comment>
<proteinExistence type="inferred from homology"/>
<geneLocation type="mitochondrion" evidence="2"/>
<feature type="transmembrane region" description="Helical" evidence="1">
    <location>
        <begin position="89"/>
        <end position="108"/>
    </location>
</feature>
<keyword evidence="1" id="KW-0812">Transmembrane</keyword>
<dbReference type="EC" id="7.1.1.2" evidence="1"/>
<comment type="subcellular location">
    <subcellularLocation>
        <location evidence="1">Mitochondrion membrane</location>
        <topology evidence="1">Multi-pass membrane protein</topology>
    </subcellularLocation>
</comment>
<keyword evidence="1" id="KW-1278">Translocase</keyword>
<dbReference type="PANTHER" id="PTHR33269:SF17">
    <property type="entry name" value="NADH-UBIQUINONE OXIDOREDUCTASE CHAIN 6"/>
    <property type="match status" value="1"/>
</dbReference>
<comment type="similarity">
    <text evidence="1">Belongs to the complex I subunit 6 family.</text>
</comment>
<dbReference type="GeneID" id="36496209"/>
<feature type="transmembrane region" description="Helical" evidence="1">
    <location>
        <begin position="156"/>
        <end position="180"/>
    </location>
</feature>
<dbReference type="GO" id="GO:0008137">
    <property type="term" value="F:NADH dehydrogenase (ubiquinone) activity"/>
    <property type="evidence" value="ECO:0007669"/>
    <property type="project" value="UniProtKB-UniRule"/>
</dbReference>
<feature type="transmembrane region" description="Helical" evidence="1">
    <location>
        <begin position="115"/>
        <end position="136"/>
    </location>
</feature>
<dbReference type="AlphaFoldDB" id="A0A2P1G829"/>
<evidence type="ECO:0000313" key="2">
    <source>
        <dbReference type="EMBL" id="AVM81099.1"/>
    </source>
</evidence>
<keyword evidence="1" id="KW-0520">NAD</keyword>
<keyword evidence="1" id="KW-1133">Transmembrane helix</keyword>
<dbReference type="GO" id="GO:0031966">
    <property type="term" value="C:mitochondrial membrane"/>
    <property type="evidence" value="ECO:0007669"/>
    <property type="project" value="UniProtKB-SubCell"/>
</dbReference>
<keyword evidence="1 2" id="KW-0496">Mitochondrion</keyword>
<keyword evidence="1" id="KW-0813">Transport</keyword>
<dbReference type="Pfam" id="PF00499">
    <property type="entry name" value="Oxidored_q3"/>
    <property type="match status" value="1"/>
</dbReference>
<dbReference type="InterPro" id="IPR042106">
    <property type="entry name" value="Nuo/plastoQ_OxRdtase_6_NuoJ"/>
</dbReference>
<name>A0A2P1G829_9CRYP</name>
<sequence>MENLLFCSFSFLTVICGVSVITSKNPIHSVLFLVLVFFNVASLLIFLGVEFLALLFLIVYVGAVAVLFLFIIMMLSVKIPEFKGVIYQYMPIGILLNACFLCEVLIAFDTELTSLIFFPYDNLSFNLFSLNPITVWNLEVNPIQNVKVIANVLYTYYALLFILAGVILLISMVGAIMLTLHRRSDIKRQEIYKQVQQEFDVALCWKK</sequence>
<dbReference type="Gene3D" id="1.20.120.1200">
    <property type="entry name" value="NADH-ubiquinone/plastoquinone oxidoreductase chain 6, subunit NuoJ"/>
    <property type="match status" value="1"/>
</dbReference>
<keyword evidence="1" id="KW-0472">Membrane</keyword>
<feature type="transmembrane region" description="Helical" evidence="1">
    <location>
        <begin position="54"/>
        <end position="77"/>
    </location>
</feature>
<evidence type="ECO:0000256" key="1">
    <source>
        <dbReference type="RuleBase" id="RU004430"/>
    </source>
</evidence>
<organism evidence="2">
    <name type="scientific">Chroomonas placoidea</name>
    <dbReference type="NCBI Taxonomy" id="173977"/>
    <lineage>
        <taxon>Eukaryota</taxon>
        <taxon>Cryptophyceae</taxon>
        <taxon>Pyrenomonadales</taxon>
        <taxon>Chroomonadaceae</taxon>
        <taxon>Chroomonas</taxon>
    </lineage>
</organism>
<dbReference type="NCBIfam" id="NF005164">
    <property type="entry name" value="PRK06638.1-4"/>
    <property type="match status" value="1"/>
</dbReference>
<keyword evidence="1" id="KW-0249">Electron transport</keyword>
<keyword evidence="1" id="KW-0679">Respiratory chain</keyword>
<protein>
    <recommendedName>
        <fullName evidence="1">NADH-ubiquinone oxidoreductase chain 6</fullName>
        <ecNumber evidence="1">7.1.1.2</ecNumber>
    </recommendedName>
</protein>
<dbReference type="EMBL" id="MG680941">
    <property type="protein sequence ID" value="AVM81099.1"/>
    <property type="molecule type" value="Genomic_DNA"/>
</dbReference>
<dbReference type="InterPro" id="IPR001457">
    <property type="entry name" value="NADH_UbQ/plastoQ_OxRdtase_su6"/>
</dbReference>